<accession>A0ABP5GZK9</accession>
<evidence type="ECO:0000313" key="2">
    <source>
        <dbReference type="EMBL" id="GAA2059267.1"/>
    </source>
</evidence>
<name>A0ABP5GZK9_9ACTN</name>
<reference evidence="3" key="1">
    <citation type="journal article" date="2019" name="Int. J. Syst. Evol. Microbiol.">
        <title>The Global Catalogue of Microorganisms (GCM) 10K type strain sequencing project: providing services to taxonomists for standard genome sequencing and annotation.</title>
        <authorList>
            <consortium name="The Broad Institute Genomics Platform"/>
            <consortium name="The Broad Institute Genome Sequencing Center for Infectious Disease"/>
            <person name="Wu L."/>
            <person name="Ma J."/>
        </authorList>
    </citation>
    <scope>NUCLEOTIDE SEQUENCE [LARGE SCALE GENOMIC DNA]</scope>
    <source>
        <strain evidence="3">JCM 16014</strain>
    </source>
</reference>
<dbReference type="Proteomes" id="UP001500751">
    <property type="component" value="Unassembled WGS sequence"/>
</dbReference>
<organism evidence="2 3">
    <name type="scientific">Catenulispora yoronensis</name>
    <dbReference type="NCBI Taxonomy" id="450799"/>
    <lineage>
        <taxon>Bacteria</taxon>
        <taxon>Bacillati</taxon>
        <taxon>Actinomycetota</taxon>
        <taxon>Actinomycetes</taxon>
        <taxon>Catenulisporales</taxon>
        <taxon>Catenulisporaceae</taxon>
        <taxon>Catenulispora</taxon>
    </lineage>
</organism>
<protein>
    <submittedName>
        <fullName evidence="2">Uncharacterized protein</fullName>
    </submittedName>
</protein>
<keyword evidence="3" id="KW-1185">Reference proteome</keyword>
<sequence length="89" mass="8708">MSCWFTPARAAISAVRAPAKPFAPNSATAASRIFSLVRADVRRADCSGAARRGDGGVSAGGGSVGGGSVGSAGSAAVDTPPGYIIQLNE</sequence>
<evidence type="ECO:0000256" key="1">
    <source>
        <dbReference type="SAM" id="MobiDB-lite"/>
    </source>
</evidence>
<evidence type="ECO:0000313" key="3">
    <source>
        <dbReference type="Proteomes" id="UP001500751"/>
    </source>
</evidence>
<feature type="compositionally biased region" description="Gly residues" evidence="1">
    <location>
        <begin position="55"/>
        <end position="70"/>
    </location>
</feature>
<dbReference type="EMBL" id="BAAAQN010000074">
    <property type="protein sequence ID" value="GAA2059267.1"/>
    <property type="molecule type" value="Genomic_DNA"/>
</dbReference>
<proteinExistence type="predicted"/>
<comment type="caution">
    <text evidence="2">The sequence shown here is derived from an EMBL/GenBank/DDBJ whole genome shotgun (WGS) entry which is preliminary data.</text>
</comment>
<feature type="region of interest" description="Disordered" evidence="1">
    <location>
        <begin position="48"/>
        <end position="81"/>
    </location>
</feature>
<gene>
    <name evidence="2" type="ORF">GCM10009839_81930</name>
</gene>